<evidence type="ECO:0000313" key="2">
    <source>
        <dbReference type="WBParaSite" id="PgR003_g264_t01"/>
    </source>
</evidence>
<name>A0A915AAD3_PARUN</name>
<accession>A0A915AAD3</accession>
<organism evidence="1 2">
    <name type="scientific">Parascaris univalens</name>
    <name type="common">Nematode worm</name>
    <dbReference type="NCBI Taxonomy" id="6257"/>
    <lineage>
        <taxon>Eukaryota</taxon>
        <taxon>Metazoa</taxon>
        <taxon>Ecdysozoa</taxon>
        <taxon>Nematoda</taxon>
        <taxon>Chromadorea</taxon>
        <taxon>Rhabditida</taxon>
        <taxon>Spirurina</taxon>
        <taxon>Ascaridomorpha</taxon>
        <taxon>Ascaridoidea</taxon>
        <taxon>Ascarididae</taxon>
        <taxon>Parascaris</taxon>
    </lineage>
</organism>
<proteinExistence type="predicted"/>
<dbReference type="AlphaFoldDB" id="A0A915AAD3"/>
<sequence length="145" mass="16524">MITVVFNDVFETAVRCVRLLGTSDFGVGCFDSILFGDTAHVLLLLQEVLRQRQTFAFAKGVGQFFEIHSPHRRKGTNARGGNFHEKAVKCSLRTRNASKAIHRLLLLSDVFLGCLYDRIACVYVYTHKCECANFSTRFNVMFIYF</sequence>
<evidence type="ECO:0000313" key="1">
    <source>
        <dbReference type="Proteomes" id="UP000887569"/>
    </source>
</evidence>
<dbReference type="WBParaSite" id="PgR003_g264_t01">
    <property type="protein sequence ID" value="PgR003_g264_t01"/>
    <property type="gene ID" value="PgR003_g264"/>
</dbReference>
<reference evidence="2" key="1">
    <citation type="submission" date="2022-11" db="UniProtKB">
        <authorList>
            <consortium name="WormBaseParasite"/>
        </authorList>
    </citation>
    <scope>IDENTIFICATION</scope>
</reference>
<protein>
    <submittedName>
        <fullName evidence="2">Uncharacterized protein</fullName>
    </submittedName>
</protein>
<keyword evidence="1" id="KW-1185">Reference proteome</keyword>
<dbReference type="Proteomes" id="UP000887569">
    <property type="component" value="Unplaced"/>
</dbReference>